<feature type="compositionally biased region" description="Polar residues" evidence="3">
    <location>
        <begin position="1"/>
        <end position="10"/>
    </location>
</feature>
<evidence type="ECO:0000313" key="6">
    <source>
        <dbReference type="Proteomes" id="UP001642540"/>
    </source>
</evidence>
<feature type="compositionally biased region" description="Basic and acidic residues" evidence="3">
    <location>
        <begin position="12"/>
        <end position="24"/>
    </location>
</feature>
<evidence type="ECO:0000256" key="3">
    <source>
        <dbReference type="SAM" id="MobiDB-lite"/>
    </source>
</evidence>
<dbReference type="InterPro" id="IPR026502">
    <property type="entry name" value="SLBP1/SLBP2"/>
</dbReference>
<dbReference type="Pfam" id="PF15247">
    <property type="entry name" value="SLBP_RNA_bind"/>
    <property type="match status" value="1"/>
</dbReference>
<keyword evidence="6" id="KW-1185">Reference proteome</keyword>
<reference evidence="5 6" key="1">
    <citation type="submission" date="2024-08" db="EMBL/GenBank/DDBJ databases">
        <authorList>
            <person name="Cucini C."/>
            <person name="Frati F."/>
        </authorList>
    </citation>
    <scope>NUCLEOTIDE SEQUENCE [LARGE SCALE GENOMIC DNA]</scope>
</reference>
<dbReference type="Proteomes" id="UP001642540">
    <property type="component" value="Unassembled WGS sequence"/>
</dbReference>
<dbReference type="EMBL" id="CAXLJM020000041">
    <property type="protein sequence ID" value="CAL8109354.1"/>
    <property type="molecule type" value="Genomic_DNA"/>
</dbReference>
<feature type="region of interest" description="Disordered" evidence="3">
    <location>
        <begin position="41"/>
        <end position="115"/>
    </location>
</feature>
<keyword evidence="2" id="KW-0694">RNA-binding</keyword>
<feature type="region of interest" description="Disordered" evidence="3">
    <location>
        <begin position="1"/>
        <end position="24"/>
    </location>
</feature>
<comment type="caution">
    <text evidence="5">The sequence shown here is derived from an EMBL/GenBank/DDBJ whole genome shotgun (WGS) entry which is preliminary data.</text>
</comment>
<sequence>MESEMASSIDATEAKRSRYQDVRKLDDLDVDEDYELELHQTDPVDFDFNNMNQNDWEDDEEDDNVQVEIRDQKGGNGGDVIMQKPLSPRKAKYCAKARDNSNMQERSTNEEQRSRLKRPFEGHAANYEQETDPAVIARRTKQIEYGKSTPAYFNYIHAVPKAERQAVHPRTPNKHRKYSRRAWDGIVKQWKINLHVWRDCHMPADAQLAVNESDIGKLNESFTSEASGSTSTTSSVAAAFSADLGFLSSTPAHRNIGVNSRSASESENECSFSGNETKRFNSTLVEKMTRKDLIQKEEGELDKTLLSSSWADEVEEYYDFNEENSNDGT</sequence>
<dbReference type="PANTHER" id="PTHR17408:SF0">
    <property type="entry name" value="HISTONE RNA HAIRPIN-BINDING PROTEIN"/>
    <property type="match status" value="1"/>
</dbReference>
<gene>
    <name evidence="5" type="ORF">ODALV1_LOCUS13285</name>
</gene>
<protein>
    <recommendedName>
        <fullName evidence="4">Histone RNA hairpin-binding protein RNA-binding domain-containing protein</fullName>
    </recommendedName>
</protein>
<evidence type="ECO:0000259" key="4">
    <source>
        <dbReference type="Pfam" id="PF15247"/>
    </source>
</evidence>
<accession>A0ABP1QPB0</accession>
<evidence type="ECO:0000313" key="5">
    <source>
        <dbReference type="EMBL" id="CAL8109354.1"/>
    </source>
</evidence>
<feature type="domain" description="Histone RNA hairpin-binding protein RNA-binding" evidence="4">
    <location>
        <begin position="131"/>
        <end position="198"/>
    </location>
</feature>
<name>A0ABP1QPB0_9HEXA</name>
<dbReference type="InterPro" id="IPR038294">
    <property type="entry name" value="SLBP_RNA_bind_sf"/>
</dbReference>
<evidence type="ECO:0000256" key="1">
    <source>
        <dbReference type="ARBA" id="ARBA00006151"/>
    </source>
</evidence>
<feature type="compositionally biased region" description="Acidic residues" evidence="3">
    <location>
        <begin position="55"/>
        <end position="65"/>
    </location>
</feature>
<dbReference type="Gene3D" id="1.10.8.1120">
    <property type="entry name" value="Histone RNA hairpin-binding protein RNA-binding domain"/>
    <property type="match status" value="1"/>
</dbReference>
<dbReference type="InterPro" id="IPR029344">
    <property type="entry name" value="SLBP_RNA_bind"/>
</dbReference>
<evidence type="ECO:0000256" key="2">
    <source>
        <dbReference type="ARBA" id="ARBA00022884"/>
    </source>
</evidence>
<comment type="similarity">
    <text evidence="1">Belongs to the SLBP family.</text>
</comment>
<dbReference type="PANTHER" id="PTHR17408">
    <property type="entry name" value="HISTONE RNA HAIRPIN-BINDING PROTEIN"/>
    <property type="match status" value="1"/>
</dbReference>
<proteinExistence type="inferred from homology"/>
<organism evidence="5 6">
    <name type="scientific">Orchesella dallaii</name>
    <dbReference type="NCBI Taxonomy" id="48710"/>
    <lineage>
        <taxon>Eukaryota</taxon>
        <taxon>Metazoa</taxon>
        <taxon>Ecdysozoa</taxon>
        <taxon>Arthropoda</taxon>
        <taxon>Hexapoda</taxon>
        <taxon>Collembola</taxon>
        <taxon>Entomobryomorpha</taxon>
        <taxon>Entomobryoidea</taxon>
        <taxon>Orchesellidae</taxon>
        <taxon>Orchesellinae</taxon>
        <taxon>Orchesella</taxon>
    </lineage>
</organism>